<name>A0A7C5YYF6_9CREN</name>
<proteinExistence type="predicted"/>
<dbReference type="EMBL" id="DRUB01000034">
    <property type="protein sequence ID" value="HHR95618.1"/>
    <property type="molecule type" value="Genomic_DNA"/>
</dbReference>
<comment type="caution">
    <text evidence="1">The sequence shown here is derived from an EMBL/GenBank/DDBJ whole genome shotgun (WGS) entry which is preliminary data.</text>
</comment>
<dbReference type="AlphaFoldDB" id="A0A7C5YYF6"/>
<sequence>MTTELLSKVIKSSVILKRKSEVKSPIEEKIKKIEDDVISIANILTNMVLIGKEKRKKCLFYNNDEGVCEYLKLDINVPTLNSIKKQDGYYINVYLHPEICSICPHWREGINRKY</sequence>
<evidence type="ECO:0000313" key="1">
    <source>
        <dbReference type="EMBL" id="HHR95618.1"/>
    </source>
</evidence>
<protein>
    <submittedName>
        <fullName evidence="1">Uncharacterized protein</fullName>
    </submittedName>
</protein>
<accession>A0A7C5YYF6</accession>
<gene>
    <name evidence="1" type="ORF">ENL47_02050</name>
</gene>
<reference evidence="1" key="1">
    <citation type="journal article" date="2020" name="mSystems">
        <title>Genome- and Community-Level Interaction Insights into Carbon Utilization and Element Cycling Functions of Hydrothermarchaeota in Hydrothermal Sediment.</title>
        <authorList>
            <person name="Zhou Z."/>
            <person name="Liu Y."/>
            <person name="Xu W."/>
            <person name="Pan J."/>
            <person name="Luo Z.H."/>
            <person name="Li M."/>
        </authorList>
    </citation>
    <scope>NUCLEOTIDE SEQUENCE [LARGE SCALE GENOMIC DNA]</scope>
    <source>
        <strain evidence="1">SpSt-1</strain>
    </source>
</reference>
<organism evidence="1">
    <name type="scientific">Ignisphaera aggregans</name>
    <dbReference type="NCBI Taxonomy" id="334771"/>
    <lineage>
        <taxon>Archaea</taxon>
        <taxon>Thermoproteota</taxon>
        <taxon>Thermoprotei</taxon>
        <taxon>Desulfurococcales</taxon>
        <taxon>Desulfurococcaceae</taxon>
        <taxon>Ignisphaera</taxon>
    </lineage>
</organism>